<evidence type="ECO:0000256" key="1">
    <source>
        <dbReference type="SAM" id="SignalP"/>
    </source>
</evidence>
<feature type="signal peptide" evidence="1">
    <location>
        <begin position="1"/>
        <end position="22"/>
    </location>
</feature>
<dbReference type="RefSeq" id="WP_044626637.1">
    <property type="nucleotide sequence ID" value="NZ_JTDV01000008.1"/>
</dbReference>
<dbReference type="PATRIC" id="fig|1382798.3.peg.3420"/>
<dbReference type="STRING" id="1382798.PK35_10345"/>
<dbReference type="EMBL" id="JTDV01000008">
    <property type="protein sequence ID" value="KJD32591.1"/>
    <property type="molecule type" value="Genomic_DNA"/>
</dbReference>
<name>A0A0D7W0H7_9FLAO</name>
<dbReference type="Proteomes" id="UP000032361">
    <property type="component" value="Unassembled WGS sequence"/>
</dbReference>
<protein>
    <recommendedName>
        <fullName evidence="4">Outer membrane protein beta-barrel domain-containing protein</fullName>
    </recommendedName>
</protein>
<evidence type="ECO:0000313" key="2">
    <source>
        <dbReference type="EMBL" id="KJD32591.1"/>
    </source>
</evidence>
<accession>A0A0D7W0H7</accession>
<feature type="chain" id="PRO_5002325126" description="Outer membrane protein beta-barrel domain-containing protein" evidence="1">
    <location>
        <begin position="23"/>
        <end position="361"/>
    </location>
</feature>
<gene>
    <name evidence="2" type="ORF">PK35_10345</name>
</gene>
<comment type="caution">
    <text evidence="2">The sequence shown here is derived from an EMBL/GenBank/DDBJ whole genome shotgun (WGS) entry which is preliminary data.</text>
</comment>
<proteinExistence type="predicted"/>
<keyword evidence="1" id="KW-0732">Signal</keyword>
<sequence>MQTIIKYMALLVLGLTMQIINAQDSIPNPEKQEKIEALIKEKAAVQDQERAFLKTRVEVINTQLEQGKITNTEAEALKKEAAKKHALNIESRLAILDRKIDLLTRNSSDYVFENEQEDIDYLRIGGVEDGNDSFIYVGKKEDDKPRKYDKRTSSELLVAFGQNNALIDGESFNDSPYKIAGSRFFEIGWVWKTRVFQNTNFLRLKYGFSFQMNGLKPDDNKYFVNQNDQILLEEYPLNLNKSKLTVSNFVVPVHFEFGPSKKIEKDEYFRYSTTNKFKIGLGGYGGFNLGARQKLKYNLDGDDKKEKQKGNFNTTNLVYGLSGYIGFDDMALYVKYDLSPIFDNQTVNQHNISVGLRFDLD</sequence>
<dbReference type="AlphaFoldDB" id="A0A0D7W0H7"/>
<reference evidence="2 3" key="1">
    <citation type="journal article" date="2015" name="Antonie Van Leeuwenhoek">
        <title>Tamlana nanhaiensis sp. nov., isolated from surface seawater collected from the South China Sea.</title>
        <authorList>
            <person name="Liu X."/>
            <person name="Lai Q."/>
            <person name="Du Y."/>
            <person name="Li G."/>
            <person name="Sun F."/>
            <person name="Shao Z."/>
        </authorList>
    </citation>
    <scope>NUCLEOTIDE SEQUENCE [LARGE SCALE GENOMIC DNA]</scope>
    <source>
        <strain evidence="2 3">FHC16</strain>
    </source>
</reference>
<organism evidence="2 3">
    <name type="scientific">Neotamlana nanhaiensis</name>
    <dbReference type="NCBI Taxonomy" id="1382798"/>
    <lineage>
        <taxon>Bacteria</taxon>
        <taxon>Pseudomonadati</taxon>
        <taxon>Bacteroidota</taxon>
        <taxon>Flavobacteriia</taxon>
        <taxon>Flavobacteriales</taxon>
        <taxon>Flavobacteriaceae</taxon>
        <taxon>Neotamlana</taxon>
    </lineage>
</organism>
<keyword evidence="3" id="KW-1185">Reference proteome</keyword>
<dbReference type="OrthoDB" id="1466811at2"/>
<evidence type="ECO:0008006" key="4">
    <source>
        <dbReference type="Google" id="ProtNLM"/>
    </source>
</evidence>
<evidence type="ECO:0000313" key="3">
    <source>
        <dbReference type="Proteomes" id="UP000032361"/>
    </source>
</evidence>